<dbReference type="EC" id="2.3.-.-" evidence="2"/>
<dbReference type="InterPro" id="IPR000182">
    <property type="entry name" value="GNAT_dom"/>
</dbReference>
<evidence type="ECO:0000313" key="3">
    <source>
        <dbReference type="Proteomes" id="UP001595696"/>
    </source>
</evidence>
<keyword evidence="2" id="KW-0012">Acyltransferase</keyword>
<dbReference type="PANTHER" id="PTHR43441">
    <property type="entry name" value="RIBOSOMAL-PROTEIN-SERINE ACETYLTRANSFERASE"/>
    <property type="match status" value="1"/>
</dbReference>
<keyword evidence="2" id="KW-0808">Transferase</keyword>
<dbReference type="GO" id="GO:0016746">
    <property type="term" value="F:acyltransferase activity"/>
    <property type="evidence" value="ECO:0007669"/>
    <property type="project" value="UniProtKB-KW"/>
</dbReference>
<dbReference type="Gene3D" id="3.40.630.30">
    <property type="match status" value="1"/>
</dbReference>
<evidence type="ECO:0000259" key="1">
    <source>
        <dbReference type="Pfam" id="PF13302"/>
    </source>
</evidence>
<dbReference type="PANTHER" id="PTHR43441:SF10">
    <property type="entry name" value="ACETYLTRANSFERASE"/>
    <property type="match status" value="1"/>
</dbReference>
<dbReference type="SUPFAM" id="SSF55729">
    <property type="entry name" value="Acyl-CoA N-acyltransferases (Nat)"/>
    <property type="match status" value="1"/>
</dbReference>
<proteinExistence type="predicted"/>
<dbReference type="Proteomes" id="UP001595696">
    <property type="component" value="Unassembled WGS sequence"/>
</dbReference>
<sequence>MLVSDGVIALRPIAVADVPAHLAGADSALVRLWPDLGAEESAAERFADSAAAWETDGPARLFAVTEFPAAELIGLLDIRLARPYLDKGQASIEYGVYPERRGRGLATRAVILGCRYLAALGTVEEAVIRVDPEHTSSVAVARRARFRYSHSATDGDDRVDWYLQAI</sequence>
<dbReference type="Pfam" id="PF13302">
    <property type="entry name" value="Acetyltransf_3"/>
    <property type="match status" value="1"/>
</dbReference>
<keyword evidence="3" id="KW-1185">Reference proteome</keyword>
<protein>
    <submittedName>
        <fullName evidence="2">GNAT family N-acetyltransferase</fullName>
        <ecNumber evidence="2">2.3.-.-</ecNumber>
    </submittedName>
</protein>
<feature type="domain" description="N-acetyltransferase" evidence="1">
    <location>
        <begin position="9"/>
        <end position="147"/>
    </location>
</feature>
<evidence type="ECO:0000313" key="2">
    <source>
        <dbReference type="EMBL" id="MFC3962897.1"/>
    </source>
</evidence>
<dbReference type="RefSeq" id="WP_378612651.1">
    <property type="nucleotide sequence ID" value="NZ_JBHSAX010000013.1"/>
</dbReference>
<name>A0ABV8DTP2_9NOCA</name>
<dbReference type="InterPro" id="IPR016181">
    <property type="entry name" value="Acyl_CoA_acyltransferase"/>
</dbReference>
<dbReference type="InterPro" id="IPR051908">
    <property type="entry name" value="Ribosomal_N-acetyltransferase"/>
</dbReference>
<dbReference type="EMBL" id="JBHSAX010000013">
    <property type="protein sequence ID" value="MFC3962897.1"/>
    <property type="molecule type" value="Genomic_DNA"/>
</dbReference>
<reference evidence="3" key="1">
    <citation type="journal article" date="2019" name="Int. J. Syst. Evol. Microbiol.">
        <title>The Global Catalogue of Microorganisms (GCM) 10K type strain sequencing project: providing services to taxonomists for standard genome sequencing and annotation.</title>
        <authorList>
            <consortium name="The Broad Institute Genomics Platform"/>
            <consortium name="The Broad Institute Genome Sequencing Center for Infectious Disease"/>
            <person name="Wu L."/>
            <person name="Ma J."/>
        </authorList>
    </citation>
    <scope>NUCLEOTIDE SEQUENCE [LARGE SCALE GENOMIC DNA]</scope>
    <source>
        <strain evidence="3">CGMCC 4.7330</strain>
    </source>
</reference>
<gene>
    <name evidence="2" type="ORF">ACFO0B_12960</name>
</gene>
<comment type="caution">
    <text evidence="2">The sequence shown here is derived from an EMBL/GenBank/DDBJ whole genome shotgun (WGS) entry which is preliminary data.</text>
</comment>
<accession>A0ABV8DTP2</accession>
<organism evidence="2 3">
    <name type="scientific">Nocardia jiangsuensis</name>
    <dbReference type="NCBI Taxonomy" id="1691563"/>
    <lineage>
        <taxon>Bacteria</taxon>
        <taxon>Bacillati</taxon>
        <taxon>Actinomycetota</taxon>
        <taxon>Actinomycetes</taxon>
        <taxon>Mycobacteriales</taxon>
        <taxon>Nocardiaceae</taxon>
        <taxon>Nocardia</taxon>
    </lineage>
</organism>